<protein>
    <submittedName>
        <fullName evidence="13">Sodium:proton antiporter</fullName>
    </submittedName>
</protein>
<feature type="transmembrane region" description="Helical" evidence="11">
    <location>
        <begin position="57"/>
        <end position="79"/>
    </location>
</feature>
<feature type="transmembrane region" description="Helical" evidence="11">
    <location>
        <begin position="118"/>
        <end position="140"/>
    </location>
</feature>
<dbReference type="PANTHER" id="PTHR10110">
    <property type="entry name" value="SODIUM/HYDROGEN EXCHANGER"/>
    <property type="match status" value="1"/>
</dbReference>
<keyword evidence="9" id="KW-0739">Sodium transport</keyword>
<keyword evidence="5 11" id="KW-1133">Transmembrane helix</keyword>
<feature type="transmembrane region" description="Helical" evidence="11">
    <location>
        <begin position="210"/>
        <end position="227"/>
    </location>
</feature>
<evidence type="ECO:0000256" key="7">
    <source>
        <dbReference type="ARBA" id="ARBA00023065"/>
    </source>
</evidence>
<keyword evidence="7" id="KW-0406">Ion transport</keyword>
<evidence type="ECO:0000256" key="5">
    <source>
        <dbReference type="ARBA" id="ARBA00022989"/>
    </source>
</evidence>
<evidence type="ECO:0000313" key="13">
    <source>
        <dbReference type="EMBL" id="MBM9466791.1"/>
    </source>
</evidence>
<gene>
    <name evidence="13" type="ORF">JL106_05785</name>
</gene>
<dbReference type="GO" id="GO:0015385">
    <property type="term" value="F:sodium:proton antiporter activity"/>
    <property type="evidence" value="ECO:0007669"/>
    <property type="project" value="InterPro"/>
</dbReference>
<feature type="compositionally biased region" description="Low complexity" evidence="10">
    <location>
        <begin position="482"/>
        <end position="499"/>
    </location>
</feature>
<evidence type="ECO:0000256" key="1">
    <source>
        <dbReference type="ARBA" id="ARBA00004651"/>
    </source>
</evidence>
<evidence type="ECO:0000256" key="2">
    <source>
        <dbReference type="ARBA" id="ARBA00022448"/>
    </source>
</evidence>
<feature type="transmembrane region" description="Helical" evidence="11">
    <location>
        <begin position="304"/>
        <end position="327"/>
    </location>
</feature>
<dbReference type="AlphaFoldDB" id="A0A938YBY9"/>
<name>A0A938YBY9_9ACTN</name>
<feature type="transmembrane region" description="Helical" evidence="11">
    <location>
        <begin position="6"/>
        <end position="24"/>
    </location>
</feature>
<feature type="transmembrane region" description="Helical" evidence="11">
    <location>
        <begin position="233"/>
        <end position="251"/>
    </location>
</feature>
<evidence type="ECO:0000256" key="6">
    <source>
        <dbReference type="ARBA" id="ARBA00023053"/>
    </source>
</evidence>
<dbReference type="GO" id="GO:0015386">
    <property type="term" value="F:potassium:proton antiporter activity"/>
    <property type="evidence" value="ECO:0007669"/>
    <property type="project" value="TreeGrafter"/>
</dbReference>
<reference evidence="13" key="1">
    <citation type="submission" date="2021-01" db="EMBL/GenBank/DDBJ databases">
        <title>YIM 132084 draft genome.</title>
        <authorList>
            <person name="An D."/>
        </authorList>
    </citation>
    <scope>NUCLEOTIDE SEQUENCE</scope>
    <source>
        <strain evidence="13">YIM 132084</strain>
    </source>
</reference>
<feature type="transmembrane region" description="Helical" evidence="11">
    <location>
        <begin position="272"/>
        <end position="292"/>
    </location>
</feature>
<feature type="region of interest" description="Disordered" evidence="10">
    <location>
        <begin position="553"/>
        <end position="583"/>
    </location>
</feature>
<feature type="transmembrane region" description="Helical" evidence="11">
    <location>
        <begin position="185"/>
        <end position="203"/>
    </location>
</feature>
<accession>A0A938YBY9</accession>
<evidence type="ECO:0000256" key="4">
    <source>
        <dbReference type="ARBA" id="ARBA00022692"/>
    </source>
</evidence>
<dbReference type="Gene3D" id="6.10.140.1330">
    <property type="match status" value="1"/>
</dbReference>
<proteinExistence type="predicted"/>
<feature type="transmembrane region" description="Helical" evidence="11">
    <location>
        <begin position="91"/>
        <end position="112"/>
    </location>
</feature>
<comment type="caution">
    <text evidence="13">The sequence shown here is derived from an EMBL/GenBank/DDBJ whole genome shotgun (WGS) entry which is preliminary data.</text>
</comment>
<keyword evidence="3" id="KW-1003">Cell membrane</keyword>
<feature type="transmembrane region" description="Helical" evidence="11">
    <location>
        <begin position="388"/>
        <end position="411"/>
    </location>
</feature>
<dbReference type="GO" id="GO:0051453">
    <property type="term" value="P:regulation of intracellular pH"/>
    <property type="evidence" value="ECO:0007669"/>
    <property type="project" value="TreeGrafter"/>
</dbReference>
<dbReference type="RefSeq" id="WP_205259754.1">
    <property type="nucleotide sequence ID" value="NZ_JAERWK010000008.1"/>
</dbReference>
<keyword evidence="2" id="KW-0813">Transport</keyword>
<keyword evidence="14" id="KW-1185">Reference proteome</keyword>
<keyword evidence="6" id="KW-0915">Sodium</keyword>
<dbReference type="PANTHER" id="PTHR10110:SF86">
    <property type="entry name" value="SODIUM_HYDROGEN EXCHANGER 7"/>
    <property type="match status" value="1"/>
</dbReference>
<evidence type="ECO:0000256" key="9">
    <source>
        <dbReference type="ARBA" id="ARBA00023201"/>
    </source>
</evidence>
<dbReference type="InterPro" id="IPR006153">
    <property type="entry name" value="Cation/H_exchanger_TM"/>
</dbReference>
<evidence type="ECO:0000259" key="12">
    <source>
        <dbReference type="Pfam" id="PF00999"/>
    </source>
</evidence>
<evidence type="ECO:0000256" key="11">
    <source>
        <dbReference type="SAM" id="Phobius"/>
    </source>
</evidence>
<dbReference type="EMBL" id="JAERWK010000008">
    <property type="protein sequence ID" value="MBM9466791.1"/>
    <property type="molecule type" value="Genomic_DNA"/>
</dbReference>
<organism evidence="13 14">
    <name type="scientific">Nakamurella leprariae</name>
    <dbReference type="NCBI Taxonomy" id="2803911"/>
    <lineage>
        <taxon>Bacteria</taxon>
        <taxon>Bacillati</taxon>
        <taxon>Actinomycetota</taxon>
        <taxon>Actinomycetes</taxon>
        <taxon>Nakamurellales</taxon>
        <taxon>Nakamurellaceae</taxon>
        <taxon>Nakamurella</taxon>
    </lineage>
</organism>
<sequence>MTAVEHLLPVVGLVVGVIVVTGLSGRIGVPAPIALVLIGVGASFVPGVPGYAVDPEFVLSVLIPPLLYAAAVESSVLAIRTVLRSIIRLSVGLVLVTAFAVGAVLSLVVPVIPFTAALALGAIVAPPDAVAAVAVARRVGLPRRVLVLLEGESLFNDASSLVLLRVATAALATGALAWGAAALDFLWASVGGLLIGAAVGLVASWTRRRLGGALAVTAFSLVIPYVAYLAAEAAGASGVLAVVVAGLVLGYRSPTEEAALVRLTETATWESLRYVLEGIVFALIGLQLRHLVGDPAVRPDHLTGAVAVVLATVVLVRPAYLFLGAGLTRLGRWAQYRWGREIGDDGRDRPAPPTWREQAVMSWAGMRGVVSLAAAQTLPLETPYRSTLILATVAVILATLVLQGLSLPWVIRRLGVAGDPRGDLDRERAAASAQAGAAIAARVEQLIVDGSVTAQQGHHMRRWLAVRDWHSWDDADTDTDTGAEAGRAAGPDAAGSPGRVVHSRLDWQQDLIDVQRDVFITMRNAGDLSEEALRELQHDLDLEEALLGRRTEALSGHLTELPTGRDEPDDGVPAERGARDRRS</sequence>
<feature type="transmembrane region" description="Helical" evidence="11">
    <location>
        <begin position="161"/>
        <end position="179"/>
    </location>
</feature>
<dbReference type="GO" id="GO:0005886">
    <property type="term" value="C:plasma membrane"/>
    <property type="evidence" value="ECO:0007669"/>
    <property type="project" value="UniProtKB-SubCell"/>
</dbReference>
<evidence type="ECO:0000256" key="10">
    <source>
        <dbReference type="SAM" id="MobiDB-lite"/>
    </source>
</evidence>
<evidence type="ECO:0000256" key="3">
    <source>
        <dbReference type="ARBA" id="ARBA00022475"/>
    </source>
</evidence>
<keyword evidence="4 11" id="KW-0812">Transmembrane</keyword>
<dbReference type="Proteomes" id="UP000663792">
    <property type="component" value="Unassembled WGS sequence"/>
</dbReference>
<dbReference type="Pfam" id="PF00999">
    <property type="entry name" value="Na_H_Exchanger"/>
    <property type="match status" value="1"/>
</dbReference>
<dbReference type="InterPro" id="IPR018422">
    <property type="entry name" value="Cation/H_exchanger_CPA1"/>
</dbReference>
<keyword evidence="8 11" id="KW-0472">Membrane</keyword>
<feature type="region of interest" description="Disordered" evidence="10">
    <location>
        <begin position="475"/>
        <end position="499"/>
    </location>
</feature>
<evidence type="ECO:0000313" key="14">
    <source>
        <dbReference type="Proteomes" id="UP000663792"/>
    </source>
</evidence>
<dbReference type="GO" id="GO:0098719">
    <property type="term" value="P:sodium ion import across plasma membrane"/>
    <property type="evidence" value="ECO:0007669"/>
    <property type="project" value="TreeGrafter"/>
</dbReference>
<comment type="subcellular location">
    <subcellularLocation>
        <location evidence="1">Cell membrane</location>
        <topology evidence="1">Multi-pass membrane protein</topology>
    </subcellularLocation>
</comment>
<feature type="domain" description="Cation/H+ exchanger transmembrane" evidence="12">
    <location>
        <begin position="18"/>
        <end position="412"/>
    </location>
</feature>
<evidence type="ECO:0000256" key="8">
    <source>
        <dbReference type="ARBA" id="ARBA00023136"/>
    </source>
</evidence>